<dbReference type="Pfam" id="PF04811">
    <property type="entry name" value="Sec23_trunk"/>
    <property type="match status" value="1"/>
</dbReference>
<evidence type="ECO:0000256" key="6">
    <source>
        <dbReference type="ARBA" id="ARBA00022824"/>
    </source>
</evidence>
<keyword evidence="7" id="KW-0813">Transport</keyword>
<keyword evidence="7" id="KW-0931">ER-Golgi transport</keyword>
<keyword evidence="6" id="KW-0256">Endoplasmic reticulum</keyword>
<dbReference type="SUPFAM" id="SSF82754">
    <property type="entry name" value="C-terminal, gelsolin-like domain of Sec23/24"/>
    <property type="match status" value="1"/>
</dbReference>
<feature type="compositionally biased region" description="Low complexity" evidence="10">
    <location>
        <begin position="47"/>
        <end position="59"/>
    </location>
</feature>
<dbReference type="GO" id="GO:0070971">
    <property type="term" value="C:endoplasmic reticulum exit site"/>
    <property type="evidence" value="ECO:0007669"/>
    <property type="project" value="TreeGrafter"/>
</dbReference>
<keyword evidence="8" id="KW-0333">Golgi apparatus</keyword>
<dbReference type="InterPro" id="IPR036174">
    <property type="entry name" value="Znf_Sec23_Sec24_sf"/>
</dbReference>
<comment type="caution">
    <text evidence="15">The sequence shown here is derived from an EMBL/GenBank/DDBJ whole genome shotgun (WGS) entry which is preliminary data.</text>
</comment>
<dbReference type="AlphaFoldDB" id="A0AAV4M054"/>
<evidence type="ECO:0000256" key="10">
    <source>
        <dbReference type="SAM" id="MobiDB-lite"/>
    </source>
</evidence>
<dbReference type="Gene3D" id="2.60.40.1670">
    <property type="entry name" value="beta-sandwich domain of Sec23/24"/>
    <property type="match status" value="1"/>
</dbReference>
<sequence>MSDKRNPFQYPFPGAPGGSDPFGAHAQPPMHSPFQSSAVQSSPFGTGAPAAGVARGPAAAVPPPPADVQARMPPTVAPPPMAGGLVEPKTDSGAEGVLKGSLPGQVFHDTFKYAGPQEPSSAGAFMVGKTDAQLLESLRPMNAPSQFVRTTFKVLPSSPELMKKIGIPLAVVCRPLAPLPEGYPEIPLVDSGSEKIARCKQCRGYINPFAQFDGSRRNWACPLCDSSNESPSQYVNIITDNEQEYLPAELRCGVVDYIATRDYMTRPPQPPSILFAIEVSHSAMTSGMVEVVCETISDLIRQRQFPGGPRAMIGIITYDTSVHFYDMSGPNNNLSVMVVSDLDDLFLPLPKGVMMNVAESEAELLNLLSLIPTTWKNNQQSGSCVGSAIRAAHSVMKIGGKLCVFAASPSYFGDFTLTSSALKQSKSGYHNTLATDRCSDYAEVLANAQISVELFICTAQSVNLPSLYPLFAKTAGNVHYMPFKTQLGNQKLAEEIRHVVTRETGWESVMRIRFSAGWKASKFYGNCMIRGSDLMVLPNCHVDQTFAATFVPDDSVPRKSVAYIQTALLLTNSRGERLIRVSTYGIPVSDNSTDVLLSFDPEATAHVAAQVGVALALEGKLGDGRTKLQNMCTRVANVLSPLGSMHDAMGKFIMYAFGLLKSPCFGENNVPSDLRRYHWLRIGSMAIEDLTVYCYPRLICVSDLGGEYGDQSIPPSLYLTRTSLDQGYAYLLDNGESMVLWVGRNVPVQWLQSVFDVPSVEALNCELAESFMASSRSPAAVRLTALLRTLRSLRPPYMQLCVTKPEDEMEIKFFAGLIEDKTPAMMQSLNEFKNAITLPTSFHFKPST</sequence>
<dbReference type="SUPFAM" id="SSF81811">
    <property type="entry name" value="Helical domain of Sec23/24"/>
    <property type="match status" value="1"/>
</dbReference>
<dbReference type="Pfam" id="PF08033">
    <property type="entry name" value="Sec23_BS"/>
    <property type="match status" value="1"/>
</dbReference>
<feature type="domain" description="Sec23/Sec24 trunk" evidence="13">
    <location>
        <begin position="268"/>
        <end position="498"/>
    </location>
</feature>
<dbReference type="SUPFAM" id="SSF81995">
    <property type="entry name" value="beta-sandwich domain of Sec23/24"/>
    <property type="match status" value="1"/>
</dbReference>
<accession>A0AAV4M054</accession>
<dbReference type="GO" id="GO:0008270">
    <property type="term" value="F:zinc ion binding"/>
    <property type="evidence" value="ECO:0007669"/>
    <property type="project" value="InterPro"/>
</dbReference>
<dbReference type="InterPro" id="IPR036180">
    <property type="entry name" value="Gelsolin-like_dom_sf"/>
</dbReference>
<dbReference type="EMBL" id="BPLF01000005">
    <property type="protein sequence ID" value="GIX65851.1"/>
    <property type="molecule type" value="Genomic_DNA"/>
</dbReference>
<dbReference type="GO" id="GO:0030127">
    <property type="term" value="C:COPII vesicle coat"/>
    <property type="evidence" value="ECO:0007669"/>
    <property type="project" value="InterPro"/>
</dbReference>
<dbReference type="Pfam" id="PF04810">
    <property type="entry name" value="zf-Sec23_Sec24"/>
    <property type="match status" value="1"/>
</dbReference>
<feature type="domain" description="Zinc finger Sec23/Sec24-type" evidence="12">
    <location>
        <begin position="196"/>
        <end position="234"/>
    </location>
</feature>
<evidence type="ECO:0000259" key="14">
    <source>
        <dbReference type="Pfam" id="PF08033"/>
    </source>
</evidence>
<dbReference type="GO" id="GO:0000139">
    <property type="term" value="C:Golgi membrane"/>
    <property type="evidence" value="ECO:0007669"/>
    <property type="project" value="UniProtKB-SubCell"/>
</dbReference>
<dbReference type="PANTHER" id="PTHR13803:SF39">
    <property type="entry name" value="SECRETORY 24AB, ISOFORM A"/>
    <property type="match status" value="1"/>
</dbReference>
<dbReference type="Gene3D" id="2.30.30.380">
    <property type="entry name" value="Zn-finger domain of Sec23/24"/>
    <property type="match status" value="1"/>
</dbReference>
<dbReference type="GO" id="GO:0006886">
    <property type="term" value="P:intracellular protein transport"/>
    <property type="evidence" value="ECO:0007669"/>
    <property type="project" value="InterPro"/>
</dbReference>
<reference evidence="15 16" key="1">
    <citation type="submission" date="2021-06" db="EMBL/GenBank/DDBJ databases">
        <title>Genome sequence of Babesia caballi.</title>
        <authorList>
            <person name="Yamagishi J."/>
            <person name="Kidaka T."/>
            <person name="Ochi A."/>
        </authorList>
    </citation>
    <scope>NUCLEOTIDE SEQUENCE [LARGE SCALE GENOMIC DNA]</scope>
    <source>
        <strain evidence="15">USDA-D6B2</strain>
    </source>
</reference>
<feature type="domain" description="Sec23/Sec24 beta-sandwich" evidence="14">
    <location>
        <begin position="505"/>
        <end position="589"/>
    </location>
</feature>
<dbReference type="InterPro" id="IPR012990">
    <property type="entry name" value="Beta-sandwich_Sec23_24"/>
</dbReference>
<evidence type="ECO:0000256" key="5">
    <source>
        <dbReference type="ARBA" id="ARBA00022490"/>
    </source>
</evidence>
<proteinExistence type="inferred from homology"/>
<keyword evidence="9" id="KW-0472">Membrane</keyword>
<feature type="compositionally biased region" description="Polar residues" evidence="10">
    <location>
        <begin position="33"/>
        <end position="44"/>
    </location>
</feature>
<evidence type="ECO:0000313" key="16">
    <source>
        <dbReference type="Proteomes" id="UP001497744"/>
    </source>
</evidence>
<dbReference type="Gene3D" id="1.20.120.730">
    <property type="entry name" value="Sec23/Sec24 helical domain"/>
    <property type="match status" value="1"/>
</dbReference>
<feature type="domain" description="Gelsolin-like" evidence="11">
    <location>
        <begin position="714"/>
        <end position="764"/>
    </location>
</feature>
<dbReference type="Gene3D" id="3.40.50.410">
    <property type="entry name" value="von Willebrand factor, type A domain"/>
    <property type="match status" value="1"/>
</dbReference>
<feature type="region of interest" description="Disordered" evidence="10">
    <location>
        <begin position="1"/>
        <end position="66"/>
    </location>
</feature>
<dbReference type="Gene3D" id="3.40.20.10">
    <property type="entry name" value="Severin"/>
    <property type="match status" value="1"/>
</dbReference>
<name>A0AAV4M054_BABCB</name>
<evidence type="ECO:0000256" key="2">
    <source>
        <dbReference type="ARBA" id="ARBA00004496"/>
    </source>
</evidence>
<protein>
    <submittedName>
        <fullName evidence="15">Protein transport protein Sec24, putative</fullName>
    </submittedName>
</protein>
<dbReference type="SUPFAM" id="SSF53300">
    <property type="entry name" value="vWA-like"/>
    <property type="match status" value="1"/>
</dbReference>
<dbReference type="RefSeq" id="XP_067717920.1">
    <property type="nucleotide sequence ID" value="XM_067861819.1"/>
</dbReference>
<dbReference type="Pfam" id="PF00626">
    <property type="entry name" value="Gelsolin"/>
    <property type="match status" value="1"/>
</dbReference>
<dbReference type="InterPro" id="IPR006895">
    <property type="entry name" value="Znf_Sec23_Sec24"/>
</dbReference>
<dbReference type="InterPro" id="IPR007123">
    <property type="entry name" value="Gelsolin-like_dom"/>
</dbReference>
<dbReference type="InterPro" id="IPR036175">
    <property type="entry name" value="Sec23/24_helical_dom_sf"/>
</dbReference>
<dbReference type="GO" id="GO:0000149">
    <property type="term" value="F:SNARE binding"/>
    <property type="evidence" value="ECO:0007669"/>
    <property type="project" value="TreeGrafter"/>
</dbReference>
<evidence type="ECO:0000256" key="8">
    <source>
        <dbReference type="ARBA" id="ARBA00023034"/>
    </source>
</evidence>
<evidence type="ECO:0000256" key="7">
    <source>
        <dbReference type="ARBA" id="ARBA00022892"/>
    </source>
</evidence>
<dbReference type="Proteomes" id="UP001497744">
    <property type="component" value="Unassembled WGS sequence"/>
</dbReference>
<evidence type="ECO:0000256" key="3">
    <source>
        <dbReference type="ARBA" id="ARBA00004586"/>
    </source>
</evidence>
<keyword evidence="16" id="KW-1185">Reference proteome</keyword>
<comment type="similarity">
    <text evidence="4">Belongs to the SEC23/SEC24 family. SEC24 subfamily.</text>
</comment>
<evidence type="ECO:0000313" key="15">
    <source>
        <dbReference type="EMBL" id="GIX65851.1"/>
    </source>
</evidence>
<dbReference type="GO" id="GO:0090110">
    <property type="term" value="P:COPII-coated vesicle cargo loading"/>
    <property type="evidence" value="ECO:0007669"/>
    <property type="project" value="TreeGrafter"/>
</dbReference>
<dbReference type="InterPro" id="IPR006896">
    <property type="entry name" value="Sec23/24_trunk_dom"/>
</dbReference>
<dbReference type="SUPFAM" id="SSF82919">
    <property type="entry name" value="Zn-finger domain of Sec23/24"/>
    <property type="match status" value="1"/>
</dbReference>
<keyword evidence="5" id="KW-0963">Cytoplasm</keyword>
<evidence type="ECO:0000256" key="1">
    <source>
        <dbReference type="ARBA" id="ARBA00004394"/>
    </source>
</evidence>
<dbReference type="InterPro" id="IPR029006">
    <property type="entry name" value="ADF-H/Gelsolin-like_dom_sf"/>
</dbReference>
<evidence type="ECO:0000256" key="9">
    <source>
        <dbReference type="ARBA" id="ARBA00023136"/>
    </source>
</evidence>
<evidence type="ECO:0000259" key="11">
    <source>
        <dbReference type="Pfam" id="PF00626"/>
    </source>
</evidence>
<comment type="subcellular location">
    <subcellularLocation>
        <location evidence="2">Cytoplasm</location>
    </subcellularLocation>
    <subcellularLocation>
        <location evidence="3">Endoplasmic reticulum membrane</location>
    </subcellularLocation>
    <subcellularLocation>
        <location evidence="1">Golgi apparatus membrane</location>
    </subcellularLocation>
</comment>
<dbReference type="GeneID" id="94197332"/>
<dbReference type="InterPro" id="IPR036465">
    <property type="entry name" value="vWFA_dom_sf"/>
</dbReference>
<evidence type="ECO:0000259" key="12">
    <source>
        <dbReference type="Pfam" id="PF04810"/>
    </source>
</evidence>
<gene>
    <name evidence="15" type="ORF">BcabD6B2_52860</name>
</gene>
<dbReference type="PANTHER" id="PTHR13803">
    <property type="entry name" value="SEC24-RELATED PROTEIN"/>
    <property type="match status" value="1"/>
</dbReference>
<dbReference type="InterPro" id="IPR050550">
    <property type="entry name" value="SEC23_SEC24_subfamily"/>
</dbReference>
<evidence type="ECO:0000259" key="13">
    <source>
        <dbReference type="Pfam" id="PF04811"/>
    </source>
</evidence>
<organism evidence="15 16">
    <name type="scientific">Babesia caballi</name>
    <dbReference type="NCBI Taxonomy" id="5871"/>
    <lineage>
        <taxon>Eukaryota</taxon>
        <taxon>Sar</taxon>
        <taxon>Alveolata</taxon>
        <taxon>Apicomplexa</taxon>
        <taxon>Aconoidasida</taxon>
        <taxon>Piroplasmida</taxon>
        <taxon>Babesiidae</taxon>
        <taxon>Babesia</taxon>
    </lineage>
</organism>
<evidence type="ECO:0000256" key="4">
    <source>
        <dbReference type="ARBA" id="ARBA00008334"/>
    </source>
</evidence>
<dbReference type="GO" id="GO:0005789">
    <property type="term" value="C:endoplasmic reticulum membrane"/>
    <property type="evidence" value="ECO:0007669"/>
    <property type="project" value="UniProtKB-SubCell"/>
</dbReference>